<organism evidence="1 2">
    <name type="scientific">Anaerobaca lacustris</name>
    <dbReference type="NCBI Taxonomy" id="3044600"/>
    <lineage>
        <taxon>Bacteria</taxon>
        <taxon>Pseudomonadati</taxon>
        <taxon>Planctomycetota</taxon>
        <taxon>Phycisphaerae</taxon>
        <taxon>Sedimentisphaerales</taxon>
        <taxon>Anaerobacaceae</taxon>
        <taxon>Anaerobaca</taxon>
    </lineage>
</organism>
<sequence length="201" mass="22072">MSFRSWPRVTIAANMVLVAVLIGPSCVRAETGLWEKWSAVVRGQVPHEQALAIYLGTAHDWSDMQFFLASWQALYDYDAIWPHEAPDALGIRFEANLGAAAGTEFSGARLMAGGNFLAVYHLASRETSRFVPYVEAGVGLVYTDFQRADQGLRVNFNPVAGVGLRIDSAFVTLRLHHVSNGGLDRENRGINSIVLGFGKYL</sequence>
<gene>
    <name evidence="1" type="ORF">QJ522_06065</name>
</gene>
<dbReference type="Proteomes" id="UP001431776">
    <property type="component" value="Unassembled WGS sequence"/>
</dbReference>
<proteinExistence type="predicted"/>
<comment type="caution">
    <text evidence="1">The sequence shown here is derived from an EMBL/GenBank/DDBJ whole genome shotgun (WGS) entry which is preliminary data.</text>
</comment>
<reference evidence="1" key="1">
    <citation type="submission" date="2023-05" db="EMBL/GenBank/DDBJ databases">
        <title>Anaerotaeda fermentans gen. nov., sp. nov., a novel anaerobic planctomycete of the new family within the order Sedimentisphaerales isolated from Taman Peninsula, Russia.</title>
        <authorList>
            <person name="Khomyakova M.A."/>
            <person name="Merkel A.Y."/>
            <person name="Slobodkin A.I."/>
        </authorList>
    </citation>
    <scope>NUCLEOTIDE SEQUENCE</scope>
    <source>
        <strain evidence="1">M17dextr</strain>
    </source>
</reference>
<name>A0AAW6TVY5_9BACT</name>
<dbReference type="RefSeq" id="WP_349244013.1">
    <property type="nucleotide sequence ID" value="NZ_JASCXX010000005.1"/>
</dbReference>
<dbReference type="AlphaFoldDB" id="A0AAW6TVY5"/>
<dbReference type="GO" id="GO:0016787">
    <property type="term" value="F:hydrolase activity"/>
    <property type="evidence" value="ECO:0007669"/>
    <property type="project" value="UniProtKB-KW"/>
</dbReference>
<keyword evidence="1" id="KW-0378">Hydrolase</keyword>
<accession>A0AAW6TVY5</accession>
<dbReference type="SUPFAM" id="SSF56925">
    <property type="entry name" value="OMPA-like"/>
    <property type="match status" value="1"/>
</dbReference>
<dbReference type="InterPro" id="IPR011250">
    <property type="entry name" value="OMP/PagP_B-barrel"/>
</dbReference>
<dbReference type="Gene3D" id="2.40.160.20">
    <property type="match status" value="1"/>
</dbReference>
<keyword evidence="2" id="KW-1185">Reference proteome</keyword>
<dbReference type="Pfam" id="PF09411">
    <property type="entry name" value="PagL"/>
    <property type="match status" value="1"/>
</dbReference>
<protein>
    <submittedName>
        <fullName evidence="1">Acyloxyacyl hydrolase</fullName>
    </submittedName>
</protein>
<dbReference type="EMBL" id="JASCXX010000005">
    <property type="protein sequence ID" value="MDI6448602.1"/>
    <property type="molecule type" value="Genomic_DNA"/>
</dbReference>
<dbReference type="InterPro" id="IPR018550">
    <property type="entry name" value="Lipid-A_deacylase-rel"/>
</dbReference>
<evidence type="ECO:0000313" key="2">
    <source>
        <dbReference type="Proteomes" id="UP001431776"/>
    </source>
</evidence>
<evidence type="ECO:0000313" key="1">
    <source>
        <dbReference type="EMBL" id="MDI6448602.1"/>
    </source>
</evidence>